<protein>
    <recommendedName>
        <fullName evidence="3">Gamma-glutamylcyclotransferase family protein</fullName>
    </recommendedName>
</protein>
<dbReference type="Gene3D" id="3.10.490.10">
    <property type="entry name" value="Gamma-glutamyl cyclotransferase-like"/>
    <property type="match status" value="1"/>
</dbReference>
<dbReference type="InterPro" id="IPR036568">
    <property type="entry name" value="GGCT-like_sf"/>
</dbReference>
<dbReference type="PANTHER" id="PTHR12510:SF4">
    <property type="entry name" value="GAMMA-GLUTAMYLAMINECYCLOTRANSFERASE"/>
    <property type="match status" value="1"/>
</dbReference>
<comment type="similarity">
    <text evidence="1 3">Belongs to the gamma-glutamylcyclotransferase family.</text>
</comment>
<evidence type="ECO:0000256" key="3">
    <source>
        <dbReference type="RuleBase" id="RU367036"/>
    </source>
</evidence>
<evidence type="ECO:0000313" key="5">
    <source>
        <dbReference type="EMBL" id="AEF55052.1"/>
    </source>
</evidence>
<organism evidence="5 6">
    <name type="scientific">Marinomonas posidonica (strain CECT 7376 / NCIMB 14433 / IVIA-Po-181)</name>
    <dbReference type="NCBI Taxonomy" id="491952"/>
    <lineage>
        <taxon>Bacteria</taxon>
        <taxon>Pseudomonadati</taxon>
        <taxon>Pseudomonadota</taxon>
        <taxon>Gammaproteobacteria</taxon>
        <taxon>Oceanospirillales</taxon>
        <taxon>Oceanospirillaceae</taxon>
        <taxon>Marinomonas</taxon>
    </lineage>
</organism>
<dbReference type="InterPro" id="IPR039126">
    <property type="entry name" value="GGACT"/>
</dbReference>
<accession>F6CSZ4</accession>
<feature type="domain" description="Gamma-glutamylcyclotransferase AIG2-like" evidence="4">
    <location>
        <begin position="4"/>
        <end position="110"/>
    </location>
</feature>
<dbReference type="eggNOG" id="COG2105">
    <property type="taxonomic scope" value="Bacteria"/>
</dbReference>
<dbReference type="Proteomes" id="UP000009230">
    <property type="component" value="Chromosome"/>
</dbReference>
<dbReference type="EMBL" id="CP002771">
    <property type="protein sequence ID" value="AEF55052.1"/>
    <property type="molecule type" value="Genomic_DNA"/>
</dbReference>
<dbReference type="PANTHER" id="PTHR12510">
    <property type="entry name" value="TROPONIN C-AKIN-1 PROTEIN"/>
    <property type="match status" value="1"/>
</dbReference>
<sequence length="139" mass="15987">MEKIFVFGTLKEGFPNFKHNHGKRFRAEFVTQKAFPLYLVGERYSPWLILTPGLGHAIKGQVFEVTDRVLQEMDALERVAQADGYHRVTTEVVCQQTGETVRVYVYGKPSLSLPVDHIKMELKGEYSLEHAQLYRSRGE</sequence>
<dbReference type="InterPro" id="IPR009288">
    <property type="entry name" value="AIG2-like_dom"/>
</dbReference>
<proteinExistence type="inferred from homology"/>
<dbReference type="AlphaFoldDB" id="F6CSZ4"/>
<dbReference type="SUPFAM" id="SSF110857">
    <property type="entry name" value="Gamma-glutamyl cyclotransferase-like"/>
    <property type="match status" value="1"/>
</dbReference>
<dbReference type="GO" id="GO:0005829">
    <property type="term" value="C:cytosol"/>
    <property type="evidence" value="ECO:0007669"/>
    <property type="project" value="TreeGrafter"/>
</dbReference>
<gene>
    <name evidence="5" type="ordered locus">Mar181_2014</name>
</gene>
<evidence type="ECO:0000259" key="4">
    <source>
        <dbReference type="Pfam" id="PF06094"/>
    </source>
</evidence>
<feature type="active site" description="Proton acceptor" evidence="2">
    <location>
        <position position="77"/>
    </location>
</feature>
<dbReference type="InterPro" id="IPR013024">
    <property type="entry name" value="GGCT-like"/>
</dbReference>
<evidence type="ECO:0000256" key="1">
    <source>
        <dbReference type="ARBA" id="ARBA00008861"/>
    </source>
</evidence>
<dbReference type="RefSeq" id="WP_013796527.1">
    <property type="nucleotide sequence ID" value="NC_015559.1"/>
</dbReference>
<dbReference type="CDD" id="cd06661">
    <property type="entry name" value="GGCT_like"/>
    <property type="match status" value="1"/>
</dbReference>
<dbReference type="STRING" id="491952.Mar181_2014"/>
<name>F6CSZ4_MARPP</name>
<reference evidence="5 6" key="1">
    <citation type="journal article" date="2012" name="Stand. Genomic Sci.">
        <title>Complete genome sequence of Marinomonas posidonica type strain (IVIA-Po-181(T)).</title>
        <authorList>
            <person name="Lucas-Elio P."/>
            <person name="Goodwin L."/>
            <person name="Woyke T."/>
            <person name="Pitluck S."/>
            <person name="Nolan M."/>
            <person name="Kyrpides N.C."/>
            <person name="Detter J.C."/>
            <person name="Copeland A."/>
            <person name="Lu M."/>
            <person name="Bruce D."/>
            <person name="Detter C."/>
            <person name="Tapia R."/>
            <person name="Han S."/>
            <person name="Land M.L."/>
            <person name="Ivanova N."/>
            <person name="Mikhailova N."/>
            <person name="Johnston A.W."/>
            <person name="Sanchez-Amat A."/>
        </authorList>
    </citation>
    <scope>NUCLEOTIDE SEQUENCE [LARGE SCALE GENOMIC DNA]</scope>
    <source>
        <strain evidence="6">CECT 7376 / NCIMB 14433 / IVIA-Po-181</strain>
    </source>
</reference>
<dbReference type="GO" id="GO:0061929">
    <property type="term" value="F:gamma-glutamylaminecyclotransferase activity"/>
    <property type="evidence" value="ECO:0007669"/>
    <property type="project" value="InterPro"/>
</dbReference>
<dbReference type="Pfam" id="PF06094">
    <property type="entry name" value="GGACT"/>
    <property type="match status" value="1"/>
</dbReference>
<evidence type="ECO:0000256" key="2">
    <source>
        <dbReference type="PIRSR" id="PIRSR639126-1"/>
    </source>
</evidence>
<dbReference type="KEGG" id="mpc:Mar181_2014"/>
<dbReference type="HOGENOM" id="CLU_1842866_0_0_6"/>
<dbReference type="OrthoDB" id="482277at2"/>
<keyword evidence="6" id="KW-1185">Reference proteome</keyword>
<evidence type="ECO:0000313" key="6">
    <source>
        <dbReference type="Proteomes" id="UP000009230"/>
    </source>
</evidence>